<dbReference type="Proteomes" id="UP000682134">
    <property type="component" value="Unassembled WGS sequence"/>
</dbReference>
<accession>A0A940NSC7</accession>
<gene>
    <name evidence="1" type="ORF">J5Y03_15955</name>
</gene>
<comment type="caution">
    <text evidence="1">The sequence shown here is derived from an EMBL/GenBank/DDBJ whole genome shotgun (WGS) entry which is preliminary data.</text>
</comment>
<reference evidence="1" key="1">
    <citation type="submission" date="2021-04" db="EMBL/GenBank/DDBJ databases">
        <title>Genome seq and assembly of Bacillus sp.</title>
        <authorList>
            <person name="Chhetri G."/>
        </authorList>
    </citation>
    <scope>NUCLEOTIDE SEQUENCE</scope>
    <source>
        <strain evidence="1">RG28</strain>
    </source>
</reference>
<protein>
    <submittedName>
        <fullName evidence="1">Uncharacterized protein</fullName>
    </submittedName>
</protein>
<sequence>MFLNGAINYLEAWELLNEKYPEEYFDIIGAIENLNFQLLQGNYESLREFRNSWELFLNNGDWSYNNTKTLIGQKKNMTTVKLLIGSNQEVINSWLFRMSNLAIKNKTCEIPILILPMKEVNIYSSGLRNRMLANFERTLSILKELSPLSLDYPFLILGISEQETPFEIFNISSNIEGHNANIIMNRSIEFPPEYYQAGLGVLSYFHKILKEKYPGTQATVKIIQEGLVVKMIVETEDGNRHIVEKALEEYDLIVKGEIKPEEYFDAPAQILELKSELRIAQLRIETQSDLLTYQKGQIDKFMEIISNGLINPALPAIHVSPVITVETSLNHVNNIHNELNNTIETIRDLKNKLNSPNDIRSLSDVESALTEIDANNLKSSKGVQKLQKLIENINNAESSISKSINTTNEGIQLMKKLAKHYNTIAPWCGLPQIPFIK</sequence>
<dbReference type="AlphaFoldDB" id="A0A940NSC7"/>
<name>A0A940NSC7_9BACI</name>
<organism evidence="1 2">
    <name type="scientific">Gottfriedia endophytica</name>
    <dbReference type="NCBI Taxonomy" id="2820819"/>
    <lineage>
        <taxon>Bacteria</taxon>
        <taxon>Bacillati</taxon>
        <taxon>Bacillota</taxon>
        <taxon>Bacilli</taxon>
        <taxon>Bacillales</taxon>
        <taxon>Bacillaceae</taxon>
        <taxon>Gottfriedia</taxon>
    </lineage>
</organism>
<dbReference type="RefSeq" id="WP_209406997.1">
    <property type="nucleotide sequence ID" value="NZ_JAGIYQ010000013.1"/>
</dbReference>
<evidence type="ECO:0000313" key="2">
    <source>
        <dbReference type="Proteomes" id="UP000682134"/>
    </source>
</evidence>
<keyword evidence="2" id="KW-1185">Reference proteome</keyword>
<dbReference type="EMBL" id="JAGIYQ010000013">
    <property type="protein sequence ID" value="MBP0726653.1"/>
    <property type="molecule type" value="Genomic_DNA"/>
</dbReference>
<evidence type="ECO:0000313" key="1">
    <source>
        <dbReference type="EMBL" id="MBP0726653.1"/>
    </source>
</evidence>
<proteinExistence type="predicted"/>